<dbReference type="STRING" id="1041146.GCA_000427985_04361"/>
<evidence type="ECO:0000259" key="2">
    <source>
        <dbReference type="Pfam" id="PF14415"/>
    </source>
</evidence>
<evidence type="ECO:0000256" key="1">
    <source>
        <dbReference type="SAM" id="SignalP"/>
    </source>
</evidence>
<evidence type="ECO:0000313" key="3">
    <source>
        <dbReference type="EMBL" id="PKA39942.1"/>
    </source>
</evidence>
<accession>A0A2N0D1L5</accession>
<keyword evidence="1" id="KW-0732">Signal</keyword>
<feature type="domain" description="DUF4424" evidence="2">
    <location>
        <begin position="25"/>
        <end position="326"/>
    </location>
</feature>
<sequence>MKANVVTALIAPFVFATMVPTSVLANDTSAVLGAGGLELTTSKDIVMASEDLYLSASQIRVRYAFRNESDRDITTRVAFPLPEVDQNEGSEMVFLPAEDQENFVDFHVTVDGRPVQPKLEQKAVTGDGADVTAAITKAGLPVNAQLPGWQEKTRALPHEVRQHLIKQRLIEADDPGNRSADFDPTWKLRATFHWEQTFPAGKTITVEHRYKPITGGVSSFDESQFNDYKSYCLDNQGKAGVRRLMKQAQAAAQADPQRNPNIGGPSEVEYILTTGANWKGPIGDFHLTIDKGDPNAVLTLCLSGLKKTGPTAFELRRMNFTPKEDIRFAVFDWR</sequence>
<evidence type="ECO:0000313" key="4">
    <source>
        <dbReference type="Proteomes" id="UP000232164"/>
    </source>
</evidence>
<reference evidence="3 4" key="2">
    <citation type="submission" date="2017-12" db="EMBL/GenBank/DDBJ databases">
        <title>Genome sequence of Rhizobium sullae HCNT1 isolated from Sulla coronaria nodules and featuring peculiar denitrification phenotypes.</title>
        <authorList>
            <person name="De Diego-Diaz B."/>
            <person name="Treu L."/>
            <person name="Campanaro S."/>
            <person name="Da Silva Duarte V."/>
            <person name="Basaglia M."/>
            <person name="Favaro L."/>
            <person name="Casella S."/>
            <person name="Squartini A."/>
        </authorList>
    </citation>
    <scope>NUCLEOTIDE SEQUENCE [LARGE SCALE GENOMIC DNA]</scope>
    <source>
        <strain evidence="3 4">HCNT1</strain>
    </source>
</reference>
<dbReference type="EMBL" id="PIQN01000025">
    <property type="protein sequence ID" value="PKA39942.1"/>
    <property type="molecule type" value="Genomic_DNA"/>
</dbReference>
<dbReference type="Pfam" id="PF14415">
    <property type="entry name" value="DUF4424"/>
    <property type="match status" value="1"/>
</dbReference>
<organism evidence="3 4">
    <name type="scientific">Rhizobium sullae</name>
    <name type="common">Rhizobium hedysari</name>
    <dbReference type="NCBI Taxonomy" id="50338"/>
    <lineage>
        <taxon>Bacteria</taxon>
        <taxon>Pseudomonadati</taxon>
        <taxon>Pseudomonadota</taxon>
        <taxon>Alphaproteobacteria</taxon>
        <taxon>Hyphomicrobiales</taxon>
        <taxon>Rhizobiaceae</taxon>
        <taxon>Rhizobium/Agrobacterium group</taxon>
        <taxon>Rhizobium</taxon>
    </lineage>
</organism>
<dbReference type="AlphaFoldDB" id="A0A2N0D1L5"/>
<dbReference type="Gene3D" id="2.60.40.3680">
    <property type="match status" value="1"/>
</dbReference>
<dbReference type="InterPro" id="IPR025538">
    <property type="entry name" value="DUF4424"/>
</dbReference>
<dbReference type="RefSeq" id="WP_100772875.1">
    <property type="nucleotide sequence ID" value="NZ_PIQN01000025.1"/>
</dbReference>
<feature type="signal peptide" evidence="1">
    <location>
        <begin position="1"/>
        <end position="25"/>
    </location>
</feature>
<gene>
    <name evidence="3" type="ORF">CWR43_30195</name>
</gene>
<dbReference type="Proteomes" id="UP000232164">
    <property type="component" value="Unassembled WGS sequence"/>
</dbReference>
<name>A0A2N0D1L5_RHISU</name>
<proteinExistence type="predicted"/>
<protein>
    <recommendedName>
        <fullName evidence="2">DUF4424 domain-containing protein</fullName>
    </recommendedName>
</protein>
<feature type="chain" id="PRO_5014877188" description="DUF4424 domain-containing protein" evidence="1">
    <location>
        <begin position="26"/>
        <end position="334"/>
    </location>
</feature>
<comment type="caution">
    <text evidence="3">The sequence shown here is derived from an EMBL/GenBank/DDBJ whole genome shotgun (WGS) entry which is preliminary data.</text>
</comment>
<reference evidence="3 4" key="1">
    <citation type="submission" date="2017-11" db="EMBL/GenBank/DDBJ databases">
        <authorList>
            <person name="Han C.G."/>
        </authorList>
    </citation>
    <scope>NUCLEOTIDE SEQUENCE [LARGE SCALE GENOMIC DNA]</scope>
    <source>
        <strain evidence="3 4">HCNT1</strain>
    </source>
</reference>